<organism evidence="1 2">
    <name type="scientific">Paraburkholderia denitrificans</name>
    <dbReference type="NCBI Taxonomy" id="694025"/>
    <lineage>
        <taxon>Bacteria</taxon>
        <taxon>Pseudomonadati</taxon>
        <taxon>Pseudomonadota</taxon>
        <taxon>Betaproteobacteria</taxon>
        <taxon>Burkholderiales</taxon>
        <taxon>Burkholderiaceae</taxon>
        <taxon>Paraburkholderia</taxon>
    </lineage>
</organism>
<comment type="caution">
    <text evidence="1">The sequence shown here is derived from an EMBL/GenBank/DDBJ whole genome shotgun (WGS) entry which is preliminary data.</text>
</comment>
<gene>
    <name evidence="1" type="ORF">ACFPTO_06590</name>
</gene>
<name>A0ABW0J625_9BURK</name>
<proteinExistence type="predicted"/>
<accession>A0ABW0J625</accession>
<keyword evidence="2" id="KW-1185">Reference proteome</keyword>
<dbReference type="EMBL" id="JBHSMP010000009">
    <property type="protein sequence ID" value="MFC5428471.1"/>
    <property type="molecule type" value="Genomic_DNA"/>
</dbReference>
<evidence type="ECO:0000313" key="2">
    <source>
        <dbReference type="Proteomes" id="UP001596103"/>
    </source>
</evidence>
<dbReference type="Proteomes" id="UP001596103">
    <property type="component" value="Unassembled WGS sequence"/>
</dbReference>
<evidence type="ECO:0000313" key="1">
    <source>
        <dbReference type="EMBL" id="MFC5428471.1"/>
    </source>
</evidence>
<protein>
    <submittedName>
        <fullName evidence="1">Uncharacterized protein</fullName>
    </submittedName>
</protein>
<sequence>MGLLGKLLSKQDAEFISLDELLDQMTSEAGGSRVEAATFLARLLTECDGFDVEGNATYRGPAWYRMDKEFGWELTPSRYFDAPRKKLMTIVKPRG</sequence>
<reference evidence="2" key="1">
    <citation type="journal article" date="2019" name="Int. J. Syst. Evol. Microbiol.">
        <title>The Global Catalogue of Microorganisms (GCM) 10K type strain sequencing project: providing services to taxonomists for standard genome sequencing and annotation.</title>
        <authorList>
            <consortium name="The Broad Institute Genomics Platform"/>
            <consortium name="The Broad Institute Genome Sequencing Center for Infectious Disease"/>
            <person name="Wu L."/>
            <person name="Ma J."/>
        </authorList>
    </citation>
    <scope>NUCLEOTIDE SEQUENCE [LARGE SCALE GENOMIC DNA]</scope>
    <source>
        <strain evidence="2">CCUG 56042</strain>
    </source>
</reference>
<dbReference type="RefSeq" id="WP_377710281.1">
    <property type="nucleotide sequence ID" value="NZ_JBHSMP010000009.1"/>
</dbReference>